<reference evidence="4" key="1">
    <citation type="submission" date="2016-11" db="UniProtKB">
        <authorList>
            <consortium name="WormBaseParasite"/>
        </authorList>
    </citation>
    <scope>IDENTIFICATION</scope>
</reference>
<feature type="region of interest" description="Disordered" evidence="1">
    <location>
        <begin position="867"/>
        <end position="911"/>
    </location>
</feature>
<feature type="compositionally biased region" description="Polar residues" evidence="1">
    <location>
        <begin position="787"/>
        <end position="804"/>
    </location>
</feature>
<feature type="region of interest" description="Disordered" evidence="1">
    <location>
        <begin position="609"/>
        <end position="634"/>
    </location>
</feature>
<feature type="domain" description="Cyclic nucleotide-binding" evidence="2">
    <location>
        <begin position="44"/>
        <end position="183"/>
    </location>
</feature>
<keyword evidence="3" id="KW-1185">Reference proteome</keyword>
<feature type="region of interest" description="Disordered" evidence="1">
    <location>
        <begin position="1149"/>
        <end position="1177"/>
    </location>
</feature>
<organism evidence="3 4">
    <name type="scientific">Macrostomum lignano</name>
    <dbReference type="NCBI Taxonomy" id="282301"/>
    <lineage>
        <taxon>Eukaryota</taxon>
        <taxon>Metazoa</taxon>
        <taxon>Spiralia</taxon>
        <taxon>Lophotrochozoa</taxon>
        <taxon>Platyhelminthes</taxon>
        <taxon>Rhabditophora</taxon>
        <taxon>Macrostomorpha</taxon>
        <taxon>Macrostomida</taxon>
        <taxon>Macrostomidae</taxon>
        <taxon>Macrostomum</taxon>
    </lineage>
</organism>
<dbReference type="WBParaSite" id="maker-uti_cns_0012577-snap-gene-0.2-mRNA-1">
    <property type="protein sequence ID" value="maker-uti_cns_0012577-snap-gene-0.2-mRNA-1"/>
    <property type="gene ID" value="maker-uti_cns_0012577-snap-gene-0.2"/>
</dbReference>
<name>A0A1I8IH13_9PLAT</name>
<feature type="region of interest" description="Disordered" evidence="1">
    <location>
        <begin position="1060"/>
        <end position="1099"/>
    </location>
</feature>
<dbReference type="InterPro" id="IPR000595">
    <property type="entry name" value="cNMP-bd_dom"/>
</dbReference>
<evidence type="ECO:0000313" key="4">
    <source>
        <dbReference type="WBParaSite" id="maker-uti_cns_0012577-snap-gene-0.2-mRNA-1"/>
    </source>
</evidence>
<evidence type="ECO:0000256" key="1">
    <source>
        <dbReference type="SAM" id="MobiDB-lite"/>
    </source>
</evidence>
<dbReference type="Gene3D" id="2.60.120.10">
    <property type="entry name" value="Jelly Rolls"/>
    <property type="match status" value="2"/>
</dbReference>
<dbReference type="PROSITE" id="PS50042">
    <property type="entry name" value="CNMP_BINDING_3"/>
    <property type="match status" value="2"/>
</dbReference>
<protein>
    <submittedName>
        <fullName evidence="4">Cyclic nucleotide-binding domain-containing protein</fullName>
    </submittedName>
</protein>
<dbReference type="SUPFAM" id="SSF51206">
    <property type="entry name" value="cAMP-binding domain-like"/>
    <property type="match status" value="2"/>
</dbReference>
<dbReference type="Proteomes" id="UP000095280">
    <property type="component" value="Unplaced"/>
</dbReference>
<feature type="compositionally biased region" description="Low complexity" evidence="1">
    <location>
        <begin position="870"/>
        <end position="894"/>
    </location>
</feature>
<dbReference type="CDD" id="cd00038">
    <property type="entry name" value="CAP_ED"/>
    <property type="match status" value="1"/>
</dbReference>
<feature type="compositionally biased region" description="Polar residues" evidence="1">
    <location>
        <begin position="609"/>
        <end position="622"/>
    </location>
</feature>
<evidence type="ECO:0000259" key="2">
    <source>
        <dbReference type="PROSITE" id="PS50042"/>
    </source>
</evidence>
<dbReference type="InterPro" id="IPR018490">
    <property type="entry name" value="cNMP-bd_dom_sf"/>
</dbReference>
<sequence length="1334" mass="149206">MSLEQIVECISKPPVQRHDSELNELVGWFLTKCPLKIKPDVAKDILRNCEFRESPRDDVIIRQGDQGDCFYICLTGKVSVYINTEAVPDDPTEAQVLVDDSSDAASGEKKELDRTKYGKYIVSFGAGRGFGELALINKDCVRNASIIADETTRLIVVNRALYNRSLKAVQEAEFKERIDFVNKCPVFDNWLARYKRQAAMSLRKEMFNFEMTIAKQGDALNGLYFILSGQAKLVVDIIQHYSQYPQLHLHDSPEDLQQREIMGKLMEQNPADERSQSRRHQQLWDKPIRRRGYAAAEHRQSQRHVEISLIGPGEMIGDIEHGMDLSTYAQSVICVQPTEVFVLDSKNFERLVLNKRNQAQTLEILARKAETKLMSRVTRALDKQVPLIRNLCHRILESHRAEERRRQKADKERDFDVRDSDMSHFIPSRGPLIDPYGPGTVFYRNKMKRERKLAAQKAKEAKMGGRKPPAAAAAMFAVDEPGTDDEGADGAAAATDHRRLDDPYEAARRVLDEFEDFDTSSEHLVDLERRISVWFDNVDQTKRGARVVQMTRFHKEEDRKIHPGKKVYMRPKKQPRRVTLGSSEPEDWGYKSEEEIFITAQAEMRSRLSSRGTTIAQAQQANLPDDEEEPGSSSRAVIEAQDEEAFLRHLLDIVARRDRLSEPAIRRQRPATTGRQSLQAPTGLPPVVVELNSRFLRPRTASMPPLLALAGGAAGWGAAAHGGGGGGLRQQNYGYYRPPQPTPPAVAAAKTAIRPSSAPIISGEPQFDQPPLVKEETAADLPLGEASGSSIGHQQQLHQQSRTRLPSLGETGQQGKRRRAKKGKARGKSKQREHERTYTLEEYKELRALLRKREMQLVTFRNSLRREPVSNNSNLGSSSSELNSSRPPSSSQRSQKPHKQHQQQKQSALPPIDPAVKAGAVSRLTAAAADIPNEGRVDPVGYSVHEQLTASEKRESTAAMLRDILTHQILPEEVKETLRDLERMNTVLPDLDCNSGRQQSLERRRSRTFRARTILLPSRMARDSTRMDELTTPDNIRDLRAFVRDSGRMRVADASTANLRTTGGDWAHPQVQQQQQQGTAPAGHAVARKGEQSESASLGHCPQEVASPCLVRGASVTQKSVRVSHRSPLASPPRSLQLEQQHVRLRTAGLRPDDVASQSKSPPAQQVRRPRQARPSVERGIGLAAWAAAHSESRTQHCRMRSVQLPLQGVRQGPSLGVVQQDSLDDCLKQPSLEPVVQGLRLEHGAHRSKCGPGQSSSSLQVVGNVRHGTAEVHKALAAGKHKCIPGSVSVIDLGRQVGGHREHYRLPRVQLKADPRRCRRQAIKQPLGTFSRR</sequence>
<accession>A0A1I8IH13</accession>
<proteinExistence type="predicted"/>
<dbReference type="InterPro" id="IPR014710">
    <property type="entry name" value="RmlC-like_jellyroll"/>
</dbReference>
<evidence type="ECO:0000313" key="3">
    <source>
        <dbReference type="Proteomes" id="UP000095280"/>
    </source>
</evidence>
<dbReference type="PANTHER" id="PTHR23011">
    <property type="entry name" value="CYCLIC NUCLEOTIDE-BINDING DOMAIN CONTAINING PROTEIN"/>
    <property type="match status" value="1"/>
</dbReference>
<feature type="compositionally biased region" description="Basic residues" evidence="1">
    <location>
        <begin position="815"/>
        <end position="829"/>
    </location>
</feature>
<feature type="domain" description="Cyclic nucleotide-binding" evidence="2">
    <location>
        <begin position="186"/>
        <end position="236"/>
    </location>
</feature>
<dbReference type="PANTHER" id="PTHR23011:SF28">
    <property type="entry name" value="CYCLIC NUCLEOTIDE-BINDING DOMAIN CONTAINING PROTEIN"/>
    <property type="match status" value="1"/>
</dbReference>
<feature type="region of interest" description="Disordered" evidence="1">
    <location>
        <begin position="783"/>
        <end position="836"/>
    </location>
</feature>